<organism evidence="2 3">
    <name type="scientific">Negativicoccus succinicivorans</name>
    <dbReference type="NCBI Taxonomy" id="620903"/>
    <lineage>
        <taxon>Bacteria</taxon>
        <taxon>Bacillati</taxon>
        <taxon>Bacillota</taxon>
        <taxon>Negativicutes</taxon>
        <taxon>Veillonellales</taxon>
        <taxon>Veillonellaceae</taxon>
        <taxon>Negativicoccus</taxon>
    </lineage>
</organism>
<evidence type="ECO:0000313" key="2">
    <source>
        <dbReference type="EMBL" id="MBB6477668.1"/>
    </source>
</evidence>
<sequence length="69" mass="7420">MKEQEFNWRRALAIATGAGMTLLCTILFGLYLGYLLDKYIGTAPFGLLAGGVAGALAGLLTLVRDMIRK</sequence>
<comment type="caution">
    <text evidence="2">The sequence shown here is derived from an EMBL/GenBank/DDBJ whole genome shotgun (WGS) entry which is preliminary data.</text>
</comment>
<evidence type="ECO:0000256" key="1">
    <source>
        <dbReference type="SAM" id="Phobius"/>
    </source>
</evidence>
<dbReference type="GeneID" id="93485967"/>
<proteinExistence type="predicted"/>
<dbReference type="OrthoDB" id="282803at2"/>
<accession>A0A841R4F7</accession>
<dbReference type="RefSeq" id="WP_024049071.1">
    <property type="nucleotide sequence ID" value="NZ_CABWNB010000002.1"/>
</dbReference>
<keyword evidence="3" id="KW-1185">Reference proteome</keyword>
<dbReference type="EMBL" id="JACHHI010000003">
    <property type="protein sequence ID" value="MBB6477668.1"/>
    <property type="molecule type" value="Genomic_DNA"/>
</dbReference>
<dbReference type="Proteomes" id="UP000591941">
    <property type="component" value="Unassembled WGS sequence"/>
</dbReference>
<keyword evidence="1" id="KW-0472">Membrane</keyword>
<feature type="transmembrane region" description="Helical" evidence="1">
    <location>
        <begin position="40"/>
        <end position="63"/>
    </location>
</feature>
<keyword evidence="1" id="KW-1133">Transmembrane helix</keyword>
<keyword evidence="1" id="KW-0812">Transmembrane</keyword>
<dbReference type="InterPro" id="IPR032820">
    <property type="entry name" value="ATPase_put"/>
</dbReference>
<gene>
    <name evidence="2" type="ORF">HNR45_000701</name>
</gene>
<dbReference type="AlphaFoldDB" id="A0A841R4F7"/>
<protein>
    <submittedName>
        <fullName evidence="2">ATP synthase protein I</fullName>
    </submittedName>
</protein>
<feature type="transmembrane region" description="Helical" evidence="1">
    <location>
        <begin position="12"/>
        <end position="34"/>
    </location>
</feature>
<dbReference type="Pfam" id="PF09527">
    <property type="entry name" value="ATPase_gene1"/>
    <property type="match status" value="1"/>
</dbReference>
<reference evidence="2 3" key="1">
    <citation type="submission" date="2020-08" db="EMBL/GenBank/DDBJ databases">
        <title>Genomic Encyclopedia of Type Strains, Phase IV (KMG-IV): sequencing the most valuable type-strain genomes for metagenomic binning, comparative biology and taxonomic classification.</title>
        <authorList>
            <person name="Goeker M."/>
        </authorList>
    </citation>
    <scope>NUCLEOTIDE SEQUENCE [LARGE SCALE GENOMIC DNA]</scope>
    <source>
        <strain evidence="2 3">DSM 21255</strain>
    </source>
</reference>
<name>A0A841R4F7_9FIRM</name>
<evidence type="ECO:0000313" key="3">
    <source>
        <dbReference type="Proteomes" id="UP000591941"/>
    </source>
</evidence>